<name>A0A8H5HQ50_9AGAR</name>
<reference evidence="2 3" key="1">
    <citation type="journal article" date="2020" name="ISME J.">
        <title>Uncovering the hidden diversity of litter-decomposition mechanisms in mushroom-forming fungi.</title>
        <authorList>
            <person name="Floudas D."/>
            <person name="Bentzer J."/>
            <person name="Ahren D."/>
            <person name="Johansson T."/>
            <person name="Persson P."/>
            <person name="Tunlid A."/>
        </authorList>
    </citation>
    <scope>NUCLEOTIDE SEQUENCE [LARGE SCALE GENOMIC DNA]</scope>
    <source>
        <strain evidence="2 3">CBS 406.79</strain>
    </source>
</reference>
<feature type="region of interest" description="Disordered" evidence="1">
    <location>
        <begin position="144"/>
        <end position="196"/>
    </location>
</feature>
<comment type="caution">
    <text evidence="2">The sequence shown here is derived from an EMBL/GenBank/DDBJ whole genome shotgun (WGS) entry which is preliminary data.</text>
</comment>
<feature type="compositionally biased region" description="Pro residues" evidence="1">
    <location>
        <begin position="186"/>
        <end position="195"/>
    </location>
</feature>
<accession>A0A8H5HQ50</accession>
<feature type="compositionally biased region" description="Low complexity" evidence="1">
    <location>
        <begin position="148"/>
        <end position="185"/>
    </location>
</feature>
<organism evidence="2 3">
    <name type="scientific">Collybiopsis confluens</name>
    <dbReference type="NCBI Taxonomy" id="2823264"/>
    <lineage>
        <taxon>Eukaryota</taxon>
        <taxon>Fungi</taxon>
        <taxon>Dikarya</taxon>
        <taxon>Basidiomycota</taxon>
        <taxon>Agaricomycotina</taxon>
        <taxon>Agaricomycetes</taxon>
        <taxon>Agaricomycetidae</taxon>
        <taxon>Agaricales</taxon>
        <taxon>Marasmiineae</taxon>
        <taxon>Omphalotaceae</taxon>
        <taxon>Collybiopsis</taxon>
    </lineage>
</organism>
<feature type="compositionally biased region" description="Polar residues" evidence="1">
    <location>
        <begin position="9"/>
        <end position="21"/>
    </location>
</feature>
<dbReference type="Proteomes" id="UP000518752">
    <property type="component" value="Unassembled WGS sequence"/>
</dbReference>
<feature type="region of interest" description="Disordered" evidence="1">
    <location>
        <begin position="1"/>
        <end position="40"/>
    </location>
</feature>
<evidence type="ECO:0000313" key="3">
    <source>
        <dbReference type="Proteomes" id="UP000518752"/>
    </source>
</evidence>
<proteinExistence type="predicted"/>
<dbReference type="OrthoDB" id="2367075at2759"/>
<dbReference type="EMBL" id="JAACJN010000034">
    <property type="protein sequence ID" value="KAF5387229.1"/>
    <property type="molecule type" value="Genomic_DNA"/>
</dbReference>
<protein>
    <submittedName>
        <fullName evidence="2">Uncharacterized protein</fullName>
    </submittedName>
</protein>
<dbReference type="AlphaFoldDB" id="A0A8H5HQ50"/>
<keyword evidence="3" id="KW-1185">Reference proteome</keyword>
<evidence type="ECO:0000256" key="1">
    <source>
        <dbReference type="SAM" id="MobiDB-lite"/>
    </source>
</evidence>
<gene>
    <name evidence="2" type="ORF">D9757_006810</name>
</gene>
<sequence length="273" mass="28989">MFSLPPPLVQNSAPVSTNEGGNSVKARDGDPNSNDCVEGQTDGRPIVLNGVFCTDLDRLLAVMYPKDFASHELSSLPEWTSVLHLASFFDFASLRQLAIDKLTELAYPSMGMAIGMGCTNNGAPSVDDNGYAFCDNNGSLERFGSLGSPGDTNTTSTTTLSPSLSSSVSASSSNSGSSDGTSNTTDPPPLHPPSTSPIADLINLGLTYNVPQWLHPLYTHLSIRPEPLTLEEGRKLGVDVVVKINEVRQMIRYPSNLNRGVEGVGGVVKSVFE</sequence>
<evidence type="ECO:0000313" key="2">
    <source>
        <dbReference type="EMBL" id="KAF5387229.1"/>
    </source>
</evidence>